<dbReference type="AlphaFoldDB" id="A0AAV5HJS2"/>
<reference evidence="2 3" key="1">
    <citation type="journal article" date="2021" name="Commun. Biol.">
        <title>The genome of Shorea leprosula (Dipterocarpaceae) highlights the ecological relevance of drought in aseasonal tropical rainforests.</title>
        <authorList>
            <person name="Ng K.K.S."/>
            <person name="Kobayashi M.J."/>
            <person name="Fawcett J.A."/>
            <person name="Hatakeyama M."/>
            <person name="Paape T."/>
            <person name="Ng C.H."/>
            <person name="Ang C.C."/>
            <person name="Tnah L.H."/>
            <person name="Lee C.T."/>
            <person name="Nishiyama T."/>
            <person name="Sese J."/>
            <person name="O'Brien M.J."/>
            <person name="Copetti D."/>
            <person name="Mohd Noor M.I."/>
            <person name="Ong R.C."/>
            <person name="Putra M."/>
            <person name="Sireger I.Z."/>
            <person name="Indrioko S."/>
            <person name="Kosugi Y."/>
            <person name="Izuno A."/>
            <person name="Isagi Y."/>
            <person name="Lee S.L."/>
            <person name="Shimizu K.K."/>
        </authorList>
    </citation>
    <scope>NUCLEOTIDE SEQUENCE [LARGE SCALE GENOMIC DNA]</scope>
    <source>
        <strain evidence="2">214</strain>
    </source>
</reference>
<comment type="caution">
    <text evidence="2">The sequence shown here is derived from an EMBL/GenBank/DDBJ whole genome shotgun (WGS) entry which is preliminary data.</text>
</comment>
<evidence type="ECO:0000256" key="1">
    <source>
        <dbReference type="SAM" id="MobiDB-lite"/>
    </source>
</evidence>
<accession>A0AAV5HJS2</accession>
<name>A0AAV5HJS2_9ROSI</name>
<dbReference type="Proteomes" id="UP001054252">
    <property type="component" value="Unassembled WGS sequence"/>
</dbReference>
<dbReference type="EMBL" id="BPVZ01000001">
    <property type="protein sequence ID" value="GKU87045.1"/>
    <property type="molecule type" value="Genomic_DNA"/>
</dbReference>
<evidence type="ECO:0000313" key="2">
    <source>
        <dbReference type="EMBL" id="GKU87045.1"/>
    </source>
</evidence>
<feature type="region of interest" description="Disordered" evidence="1">
    <location>
        <begin position="134"/>
        <end position="168"/>
    </location>
</feature>
<evidence type="ECO:0000313" key="3">
    <source>
        <dbReference type="Proteomes" id="UP001054252"/>
    </source>
</evidence>
<gene>
    <name evidence="2" type="ORF">SLEP1_g1500</name>
</gene>
<feature type="compositionally biased region" description="Basic and acidic residues" evidence="1">
    <location>
        <begin position="141"/>
        <end position="153"/>
    </location>
</feature>
<organism evidence="2 3">
    <name type="scientific">Rubroshorea leprosula</name>
    <dbReference type="NCBI Taxonomy" id="152421"/>
    <lineage>
        <taxon>Eukaryota</taxon>
        <taxon>Viridiplantae</taxon>
        <taxon>Streptophyta</taxon>
        <taxon>Embryophyta</taxon>
        <taxon>Tracheophyta</taxon>
        <taxon>Spermatophyta</taxon>
        <taxon>Magnoliopsida</taxon>
        <taxon>eudicotyledons</taxon>
        <taxon>Gunneridae</taxon>
        <taxon>Pentapetalae</taxon>
        <taxon>rosids</taxon>
        <taxon>malvids</taxon>
        <taxon>Malvales</taxon>
        <taxon>Dipterocarpaceae</taxon>
        <taxon>Rubroshorea</taxon>
    </lineage>
</organism>
<sequence>MAQPCFRYHLEEEEVADTSVSVVSFQIVKKSIVDNNGIIVSPYLEHRHSFFFYKSPSSDFYVFLSNYMLETGMIEPCGKDLLTHCLSDFKGYFEGNQRLAQEPREFFCCIHRCFRLEDELAAMESRVVQESMDKNVLPKTDNGHQRSHGEALHRAKKKVGRESVTTPA</sequence>
<proteinExistence type="predicted"/>
<keyword evidence="3" id="KW-1185">Reference proteome</keyword>
<protein>
    <submittedName>
        <fullName evidence="2">Uncharacterized protein</fullName>
    </submittedName>
</protein>